<evidence type="ECO:0000313" key="5">
    <source>
        <dbReference type="Proteomes" id="UP000429211"/>
    </source>
</evidence>
<protein>
    <submittedName>
        <fullName evidence="4">Tyrosine recombinase XerD</fullName>
    </submittedName>
    <submittedName>
        <fullName evidence="3">Tyrosine-type recombinase/integrase</fullName>
    </submittedName>
</protein>
<sequence length="273" mass="30515">MHRSQATPLWAEYINGWLDSLKAAGYSTATLHTRRCQMTTMGNALGGSPLDVGGNGLVGYFASKEWKPETRKSARNATVSFFRWIRAHDLRDDDPSRELPSVRRPQAHPRPCPDKVILSALSKANDEEQLMLRLGAECGLRRSEIASVSSTDVMDDLVGRSLIVRGKNDKQRLVPLPDDLADLIIEHHGYLFPGRWQGHVEASYIGKHLSRLLDGWTTHSLRHRYATRTYEATHDLLLVSKLLGHASVETTQRYVAMPDERLRAGLEAVSLGA</sequence>
<name>A0A6N2V7Q1_9BIFI</name>
<keyword evidence="1" id="KW-0233">DNA recombination</keyword>
<reference evidence="3 5" key="1">
    <citation type="journal article" date="2019" name="Nat. Med.">
        <title>A library of human gut bacterial isolates paired with longitudinal multiomics data enables mechanistic microbiome research.</title>
        <authorList>
            <person name="Poyet M."/>
            <person name="Groussin M."/>
            <person name="Gibbons S.M."/>
            <person name="Avila-Pacheco J."/>
            <person name="Jiang X."/>
            <person name="Kearney S.M."/>
            <person name="Perrotta A.R."/>
            <person name="Berdy B."/>
            <person name="Zhao S."/>
            <person name="Lieberman T.D."/>
            <person name="Swanson P.K."/>
            <person name="Smith M."/>
            <person name="Roesemann S."/>
            <person name="Alexander J.E."/>
            <person name="Rich S.A."/>
            <person name="Livny J."/>
            <person name="Vlamakis H."/>
            <person name="Clish C."/>
            <person name="Bullock K."/>
            <person name="Deik A."/>
            <person name="Scott J."/>
            <person name="Pierce K.A."/>
            <person name="Xavier R.J."/>
            <person name="Alm E.J."/>
        </authorList>
    </citation>
    <scope>NUCLEOTIDE SEQUENCE [LARGE SCALE GENOMIC DNA]</scope>
    <source>
        <strain evidence="3 5">BIOML-A2</strain>
    </source>
</reference>
<dbReference type="GO" id="GO:0006310">
    <property type="term" value="P:DNA recombination"/>
    <property type="evidence" value="ECO:0007669"/>
    <property type="project" value="UniProtKB-KW"/>
</dbReference>
<dbReference type="GO" id="GO:0015074">
    <property type="term" value="P:DNA integration"/>
    <property type="evidence" value="ECO:0007669"/>
    <property type="project" value="InterPro"/>
</dbReference>
<dbReference type="Pfam" id="PF00589">
    <property type="entry name" value="Phage_integrase"/>
    <property type="match status" value="1"/>
</dbReference>
<dbReference type="AlphaFoldDB" id="A0A6N2V7Q1"/>
<evidence type="ECO:0000259" key="2">
    <source>
        <dbReference type="PROSITE" id="PS51898"/>
    </source>
</evidence>
<gene>
    <name evidence="4" type="primary">xerD_1</name>
    <name evidence="4" type="ORF">BDLFYP24_00662</name>
    <name evidence="3" type="ORF">GBB04_02330</name>
</gene>
<dbReference type="PROSITE" id="PS51898">
    <property type="entry name" value="TYR_RECOMBINASE"/>
    <property type="match status" value="1"/>
</dbReference>
<dbReference type="Gene3D" id="1.10.443.10">
    <property type="entry name" value="Intergrase catalytic core"/>
    <property type="match status" value="1"/>
</dbReference>
<proteinExistence type="predicted"/>
<dbReference type="InterPro" id="IPR013762">
    <property type="entry name" value="Integrase-like_cat_sf"/>
</dbReference>
<reference evidence="4" key="2">
    <citation type="submission" date="2019-11" db="EMBL/GenBank/DDBJ databases">
        <authorList>
            <person name="Feng L."/>
        </authorList>
    </citation>
    <scope>NUCLEOTIDE SEQUENCE</scope>
    <source>
        <strain evidence="4">BdentiumLFYP24</strain>
    </source>
</reference>
<dbReference type="InterPro" id="IPR002104">
    <property type="entry name" value="Integrase_catalytic"/>
</dbReference>
<evidence type="ECO:0000313" key="3">
    <source>
        <dbReference type="EMBL" id="KAB7462625.1"/>
    </source>
</evidence>
<evidence type="ECO:0000313" key="4">
    <source>
        <dbReference type="EMBL" id="VYT22966.1"/>
    </source>
</evidence>
<dbReference type="InterPro" id="IPR011010">
    <property type="entry name" value="DNA_brk_join_enz"/>
</dbReference>
<dbReference type="CDD" id="cd00397">
    <property type="entry name" value="DNA_BRE_C"/>
    <property type="match status" value="1"/>
</dbReference>
<feature type="domain" description="Tyr recombinase" evidence="2">
    <location>
        <begin position="107"/>
        <end position="267"/>
    </location>
</feature>
<dbReference type="PANTHER" id="PTHR30349">
    <property type="entry name" value="PHAGE INTEGRASE-RELATED"/>
    <property type="match status" value="1"/>
</dbReference>
<dbReference type="PANTHER" id="PTHR30349:SF64">
    <property type="entry name" value="PROPHAGE INTEGRASE INTD-RELATED"/>
    <property type="match status" value="1"/>
</dbReference>
<evidence type="ECO:0000256" key="1">
    <source>
        <dbReference type="ARBA" id="ARBA00023172"/>
    </source>
</evidence>
<accession>A0A6N2V7Q1</accession>
<dbReference type="SUPFAM" id="SSF56349">
    <property type="entry name" value="DNA breaking-rejoining enzymes"/>
    <property type="match status" value="1"/>
</dbReference>
<dbReference type="EMBL" id="CACRSP010000015">
    <property type="protein sequence ID" value="VYT22966.1"/>
    <property type="molecule type" value="Genomic_DNA"/>
</dbReference>
<dbReference type="Proteomes" id="UP000429211">
    <property type="component" value="Unassembled WGS sequence"/>
</dbReference>
<organism evidence="4">
    <name type="scientific">Bifidobacterium dentium</name>
    <dbReference type="NCBI Taxonomy" id="1689"/>
    <lineage>
        <taxon>Bacteria</taxon>
        <taxon>Bacillati</taxon>
        <taxon>Actinomycetota</taxon>
        <taxon>Actinomycetes</taxon>
        <taxon>Bifidobacteriales</taxon>
        <taxon>Bifidobacteriaceae</taxon>
        <taxon>Bifidobacterium</taxon>
    </lineage>
</organism>
<dbReference type="RefSeq" id="WP_081724122.1">
    <property type="nucleotide sequence ID" value="NZ_CACRSP010000015.1"/>
</dbReference>
<dbReference type="GO" id="GO:0003677">
    <property type="term" value="F:DNA binding"/>
    <property type="evidence" value="ECO:0007669"/>
    <property type="project" value="InterPro"/>
</dbReference>
<dbReference type="EMBL" id="WDPD01000001">
    <property type="protein sequence ID" value="KAB7462625.1"/>
    <property type="molecule type" value="Genomic_DNA"/>
</dbReference>
<dbReference type="InterPro" id="IPR050090">
    <property type="entry name" value="Tyrosine_recombinase_XerCD"/>
</dbReference>